<protein>
    <submittedName>
        <fullName evidence="2">ADP-ribosylglycohydrolase</fullName>
    </submittedName>
</protein>
<gene>
    <name evidence="2" type="ORF">SAMN04488505_109150</name>
</gene>
<dbReference type="GO" id="GO:0046872">
    <property type="term" value="F:metal ion binding"/>
    <property type="evidence" value="ECO:0007669"/>
    <property type="project" value="UniProtKB-KW"/>
</dbReference>
<dbReference type="GO" id="GO:0016787">
    <property type="term" value="F:hydrolase activity"/>
    <property type="evidence" value="ECO:0007669"/>
    <property type="project" value="UniProtKB-KW"/>
</dbReference>
<comment type="cofactor">
    <cofactor evidence="1">
        <name>Mg(2+)</name>
        <dbReference type="ChEBI" id="CHEBI:18420"/>
    </cofactor>
    <text evidence="1">Binds 2 magnesium ions per subunit.</text>
</comment>
<keyword evidence="1" id="KW-0460">Magnesium</keyword>
<dbReference type="InterPro" id="IPR005502">
    <property type="entry name" value="Ribosyl_crysJ1"/>
</dbReference>
<dbReference type="Proteomes" id="UP000198984">
    <property type="component" value="Unassembled WGS sequence"/>
</dbReference>
<dbReference type="Gene3D" id="2.60.120.260">
    <property type="entry name" value="Galactose-binding domain-like"/>
    <property type="match status" value="1"/>
</dbReference>
<name>A0A1H8FAH2_9BACT</name>
<evidence type="ECO:0000256" key="1">
    <source>
        <dbReference type="PIRSR" id="PIRSR605502-1"/>
    </source>
</evidence>
<evidence type="ECO:0000313" key="3">
    <source>
        <dbReference type="Proteomes" id="UP000198984"/>
    </source>
</evidence>
<sequence>MRYSIVWIAFACLSFHCTTQQSSTITLSQQALKDKIMGGWAGQTIGVTFGGPYEFRFNGTFIQDYQPLRWYDGYLKKTMLENPGLYDDIYMDLTFVEVLDRAGLDAPVDSFAQAFARAGYMLWHANQSARYNILQGIKAPASGHWTNNPHADDIDYQIESDFAGLMSPGMPNTASAISDKVGHIMNYGDGWYGGVYIGAMYSLAFIADDMQYIVTEALKTVPAKSTFRQCVEDVIRWHQQYPDDWHRSWYEIQQKWSSENGCPDGVFNAFDIDAKINAAYVVLGLLYGNSNFTKTLDIATRAGQDADCNPSSAGGILGAMLGYKRIPAYWKMGLKEAEGLDFKYTSTSLNKVYNTSYKHALEMIRRNGGKVANEQVTIAVQAPQPVRLEQSFEGLHPVDRIPLYKNNVQELSFDFEGTGFVLKGDARKQGSNVPDSSITMEVYIDGSKTGTIALPTSFQTRSNDLCWNYKLPDKKHQVRIKVLNPSPNNSLNTFEYLVYTSKK</sequence>
<keyword evidence="1" id="KW-0479">Metal-binding</keyword>
<dbReference type="STRING" id="573321.SAMN04488505_109150"/>
<dbReference type="AlphaFoldDB" id="A0A1H8FAH2"/>
<dbReference type="InterPro" id="IPR036705">
    <property type="entry name" value="Ribosyl_crysJ1_sf"/>
</dbReference>
<feature type="binding site" evidence="1">
    <location>
        <position position="307"/>
    </location>
    <ligand>
        <name>Mg(2+)</name>
        <dbReference type="ChEBI" id="CHEBI:18420"/>
        <label>1</label>
    </ligand>
</feature>
<accession>A0A1H8FAH2</accession>
<dbReference type="RefSeq" id="WP_089919282.1">
    <property type="nucleotide sequence ID" value="NZ_FOBB01000009.1"/>
</dbReference>
<organism evidence="2 3">
    <name type="scientific">Chitinophaga rupis</name>
    <dbReference type="NCBI Taxonomy" id="573321"/>
    <lineage>
        <taxon>Bacteria</taxon>
        <taxon>Pseudomonadati</taxon>
        <taxon>Bacteroidota</taxon>
        <taxon>Chitinophagia</taxon>
        <taxon>Chitinophagales</taxon>
        <taxon>Chitinophagaceae</taxon>
        <taxon>Chitinophaga</taxon>
    </lineage>
</organism>
<evidence type="ECO:0000313" key="2">
    <source>
        <dbReference type="EMBL" id="SEN28752.1"/>
    </source>
</evidence>
<dbReference type="Pfam" id="PF03747">
    <property type="entry name" value="ADP_ribosyl_GH"/>
    <property type="match status" value="1"/>
</dbReference>
<feature type="binding site" evidence="1">
    <location>
        <position position="305"/>
    </location>
    <ligand>
        <name>Mg(2+)</name>
        <dbReference type="ChEBI" id="CHEBI:18420"/>
        <label>2</label>
    </ligand>
</feature>
<dbReference type="EMBL" id="FOBB01000009">
    <property type="protein sequence ID" value="SEN28752.1"/>
    <property type="molecule type" value="Genomic_DNA"/>
</dbReference>
<dbReference type="OrthoDB" id="9761704at2"/>
<proteinExistence type="predicted"/>
<keyword evidence="3" id="KW-1185">Reference proteome</keyword>
<dbReference type="SUPFAM" id="SSF101478">
    <property type="entry name" value="ADP-ribosylglycohydrolase"/>
    <property type="match status" value="1"/>
</dbReference>
<reference evidence="2 3" key="1">
    <citation type="submission" date="2016-10" db="EMBL/GenBank/DDBJ databases">
        <authorList>
            <person name="de Groot N.N."/>
        </authorList>
    </citation>
    <scope>NUCLEOTIDE SEQUENCE [LARGE SCALE GENOMIC DNA]</scope>
    <source>
        <strain evidence="2 3">DSM 21039</strain>
    </source>
</reference>
<keyword evidence="2" id="KW-0378">Hydrolase</keyword>
<dbReference type="Gene3D" id="1.10.4080.10">
    <property type="entry name" value="ADP-ribosylation/Crystallin J1"/>
    <property type="match status" value="1"/>
</dbReference>